<dbReference type="InterPro" id="IPR050194">
    <property type="entry name" value="Glycosyltransferase_grp1"/>
</dbReference>
<evidence type="ECO:0000313" key="5">
    <source>
        <dbReference type="Proteomes" id="UP000230447"/>
    </source>
</evidence>
<dbReference type="InterPro" id="IPR028098">
    <property type="entry name" value="Glyco_trans_4-like_N"/>
</dbReference>
<dbReference type="Proteomes" id="UP000230447">
    <property type="component" value="Unassembled WGS sequence"/>
</dbReference>
<protein>
    <recommendedName>
        <fullName evidence="6">Glycosyl transferase family 1 domain-containing protein</fullName>
    </recommendedName>
</protein>
<reference evidence="4 5" key="1">
    <citation type="submission" date="2017-09" db="EMBL/GenBank/DDBJ databases">
        <title>Depth-based differentiation of microbial function through sediment-hosted aquifers and enrichment of novel symbionts in the deep terrestrial subsurface.</title>
        <authorList>
            <person name="Probst A.J."/>
            <person name="Ladd B."/>
            <person name="Jarett J.K."/>
            <person name="Geller-Mcgrath D.E."/>
            <person name="Sieber C.M."/>
            <person name="Emerson J.B."/>
            <person name="Anantharaman K."/>
            <person name="Thomas B.C."/>
            <person name="Malmstrom R."/>
            <person name="Stieglmeier M."/>
            <person name="Klingl A."/>
            <person name="Woyke T."/>
            <person name="Ryan C.M."/>
            <person name="Banfield J.F."/>
        </authorList>
    </citation>
    <scope>NUCLEOTIDE SEQUENCE [LARGE SCALE GENOMIC DNA]</scope>
    <source>
        <strain evidence="4">CG23_combo_of_CG06-09_8_20_14_all_37_87_8</strain>
    </source>
</reference>
<comment type="caution">
    <text evidence="4">The sequence shown here is derived from an EMBL/GenBank/DDBJ whole genome shotgun (WGS) entry which is preliminary data.</text>
</comment>
<organism evidence="4 5">
    <name type="scientific">bacterium (Candidatus Gribaldobacteria) CG23_combo_of_CG06-09_8_20_14_all_37_87_8</name>
    <dbReference type="NCBI Taxonomy" id="2014278"/>
    <lineage>
        <taxon>Bacteria</taxon>
        <taxon>Candidatus Gribaldobacteria</taxon>
    </lineage>
</organism>
<evidence type="ECO:0000256" key="1">
    <source>
        <dbReference type="SAM" id="Phobius"/>
    </source>
</evidence>
<gene>
    <name evidence="4" type="ORF">COX24_03355</name>
</gene>
<keyword evidence="1" id="KW-1133">Transmembrane helix</keyword>
<keyword evidence="1" id="KW-0812">Transmembrane</keyword>
<dbReference type="SUPFAM" id="SSF53756">
    <property type="entry name" value="UDP-Glycosyltransferase/glycogen phosphorylase"/>
    <property type="match status" value="1"/>
</dbReference>
<dbReference type="InterPro" id="IPR001296">
    <property type="entry name" value="Glyco_trans_1"/>
</dbReference>
<evidence type="ECO:0000259" key="3">
    <source>
        <dbReference type="Pfam" id="PF13439"/>
    </source>
</evidence>
<dbReference type="PANTHER" id="PTHR45947">
    <property type="entry name" value="SULFOQUINOVOSYL TRANSFERASE SQD2"/>
    <property type="match status" value="1"/>
</dbReference>
<evidence type="ECO:0000313" key="4">
    <source>
        <dbReference type="EMBL" id="PIP31477.1"/>
    </source>
</evidence>
<sequence>MILLITPFFPPNIGGVEIHLSDYVDFLKKKKIKTIVLTYQPITSKIKAPFREKNGSVEILRFCYPGHNLFYLLEKRPVFQFAYLFFGLFIYSFFYLLLNFKKIEVLHSQGLAAGFVSGVLGKLFRKRTVISLHTIYRFADGANITGFSKIIFSLNNKILAIAKGCKDDLVKVGVDPSKIIVYSYWAKTNYFKPLNRDVCRKKLNLPTDKFISLFIGRFTPEKQLNEALEVAKLSPEIIFLFVGQGPLGEKVKTYANKFSNIKLIGRVENKDLPIYDNAADILLLGSVDENYFGKVTMEAMSCGLPALISDRSYYFGRQKKVDPSVLPSNCGFIVPLDPSKISEKIKKISGNMNELKAFRSSCRRFALSNFSEKNAGIILKTCKA</sequence>
<feature type="domain" description="Glycosyltransferase subfamily 4-like N-terminal" evidence="3">
    <location>
        <begin position="13"/>
        <end position="181"/>
    </location>
</feature>
<dbReference type="PANTHER" id="PTHR45947:SF3">
    <property type="entry name" value="SULFOQUINOVOSYL TRANSFERASE SQD2"/>
    <property type="match status" value="1"/>
</dbReference>
<dbReference type="AlphaFoldDB" id="A0A2G9ZEB1"/>
<dbReference type="Pfam" id="PF00534">
    <property type="entry name" value="Glycos_transf_1"/>
    <property type="match status" value="1"/>
</dbReference>
<dbReference type="Gene3D" id="3.40.50.2000">
    <property type="entry name" value="Glycogen Phosphorylase B"/>
    <property type="match status" value="2"/>
</dbReference>
<proteinExistence type="predicted"/>
<feature type="domain" description="Glycosyl transferase family 1" evidence="2">
    <location>
        <begin position="198"/>
        <end position="357"/>
    </location>
</feature>
<dbReference type="Pfam" id="PF13439">
    <property type="entry name" value="Glyco_transf_4"/>
    <property type="match status" value="1"/>
</dbReference>
<dbReference type="GO" id="GO:0016757">
    <property type="term" value="F:glycosyltransferase activity"/>
    <property type="evidence" value="ECO:0007669"/>
    <property type="project" value="InterPro"/>
</dbReference>
<dbReference type="EMBL" id="PCSB01000070">
    <property type="protein sequence ID" value="PIP31477.1"/>
    <property type="molecule type" value="Genomic_DNA"/>
</dbReference>
<name>A0A2G9ZEB1_9BACT</name>
<keyword evidence="1" id="KW-0472">Membrane</keyword>
<evidence type="ECO:0000259" key="2">
    <source>
        <dbReference type="Pfam" id="PF00534"/>
    </source>
</evidence>
<evidence type="ECO:0008006" key="6">
    <source>
        <dbReference type="Google" id="ProtNLM"/>
    </source>
</evidence>
<feature type="transmembrane region" description="Helical" evidence="1">
    <location>
        <begin position="78"/>
        <end position="98"/>
    </location>
</feature>
<accession>A0A2G9ZEB1</accession>